<name>A0A836KL65_9TRYP</name>
<organism evidence="2 3">
    <name type="scientific">Leishmania martiniquensis</name>
    <dbReference type="NCBI Taxonomy" id="1580590"/>
    <lineage>
        <taxon>Eukaryota</taxon>
        <taxon>Discoba</taxon>
        <taxon>Euglenozoa</taxon>
        <taxon>Kinetoplastea</taxon>
        <taxon>Metakinetoplastina</taxon>
        <taxon>Trypanosomatida</taxon>
        <taxon>Trypanosomatidae</taxon>
        <taxon>Leishmaniinae</taxon>
        <taxon>Leishmania</taxon>
    </lineage>
</organism>
<dbReference type="KEGG" id="lmat:92515384"/>
<dbReference type="GeneID" id="92515384"/>
<feature type="region of interest" description="Disordered" evidence="1">
    <location>
        <begin position="154"/>
        <end position="231"/>
    </location>
</feature>
<reference evidence="3" key="1">
    <citation type="journal article" date="2021" name="Microbiol. Resour. Announc.">
        <title>LGAAP: Leishmaniinae Genome Assembly and Annotation Pipeline.</title>
        <authorList>
            <person name="Almutairi H."/>
            <person name="Urbaniak M.D."/>
            <person name="Bates M.D."/>
            <person name="Jariyapan N."/>
            <person name="Kwakye-Nuako G."/>
            <person name="Thomaz-Soccol V."/>
            <person name="Al-Salem W.S."/>
            <person name="Dillon R.J."/>
            <person name="Bates P.A."/>
            <person name="Gatherer D."/>
        </authorList>
    </citation>
    <scope>NUCLEOTIDE SEQUENCE [LARGE SCALE GENOMIC DNA]</scope>
</reference>
<keyword evidence="3" id="KW-1185">Reference proteome</keyword>
<protein>
    <submittedName>
        <fullName evidence="2">Uncharacterized protein</fullName>
    </submittedName>
</protein>
<accession>A0A836KL65</accession>
<dbReference type="Proteomes" id="UP000673552">
    <property type="component" value="Unassembled WGS sequence"/>
</dbReference>
<dbReference type="RefSeq" id="XP_067178237.1">
    <property type="nucleotide sequence ID" value="XM_067322872.1"/>
</dbReference>
<proteinExistence type="predicted"/>
<dbReference type="OrthoDB" id="272743at2759"/>
<evidence type="ECO:0000313" key="3">
    <source>
        <dbReference type="Proteomes" id="UP000673552"/>
    </source>
</evidence>
<dbReference type="EMBL" id="JAFEUZ010000025">
    <property type="protein sequence ID" value="KAG5477067.1"/>
    <property type="molecule type" value="Genomic_DNA"/>
</dbReference>
<evidence type="ECO:0000256" key="1">
    <source>
        <dbReference type="SAM" id="MobiDB-lite"/>
    </source>
</evidence>
<feature type="region of interest" description="Disordered" evidence="1">
    <location>
        <begin position="273"/>
        <end position="294"/>
    </location>
</feature>
<sequence>MAATASNRAQAVKALKLQRERSATYQQWMSLFYRALIDDITVTELQRSIQGIILPEFQRISSQLQALRKSLMEAAVEAEHPRSGRCSPPSASAAPTGLAVNQQQTTSAPPSSCCAKATALAMWITRLQDLEREHYTVAVGLANHMVEHCTPNVRAESERPLSAVAASGAADKQNAETDTQKRSGESAGIKSIFKPDSSDDDELYERVERQPKAIAHGPPDPSTPTAAVPAPAPVAPTLRVHDVERCALPRLIPQRYHTYLYFVTCRGAADDLDGSSDHSANDSDGADSERRKTYAGTDLVALPAKGARSDGAPTIARYAPSAVACRCAKWSSAVATILRQQMSLRTAIEDLCEELQGEISDDG</sequence>
<feature type="region of interest" description="Disordered" evidence="1">
    <location>
        <begin position="79"/>
        <end position="111"/>
    </location>
</feature>
<gene>
    <name evidence="2" type="ORF">LSCM1_05407</name>
</gene>
<evidence type="ECO:0000313" key="2">
    <source>
        <dbReference type="EMBL" id="KAG5477067.1"/>
    </source>
</evidence>
<comment type="caution">
    <text evidence="2">The sequence shown here is derived from an EMBL/GenBank/DDBJ whole genome shotgun (WGS) entry which is preliminary data.</text>
</comment>
<dbReference type="AlphaFoldDB" id="A0A836KL65"/>
<reference evidence="3" key="2">
    <citation type="journal article" date="2021" name="Sci. Data">
        <title>Chromosome-scale genome sequencing, assembly and annotation of six genomes from subfamily Leishmaniinae.</title>
        <authorList>
            <person name="Almutairi H."/>
            <person name="Urbaniak M.D."/>
            <person name="Bates M.D."/>
            <person name="Jariyapan N."/>
            <person name="Kwakye-Nuako G."/>
            <person name="Thomaz Soccol V."/>
            <person name="Al-Salem W.S."/>
            <person name="Dillon R.J."/>
            <person name="Bates P.A."/>
            <person name="Gatherer D."/>
        </authorList>
    </citation>
    <scope>NUCLEOTIDE SEQUENCE [LARGE SCALE GENOMIC DNA]</scope>
</reference>
<feature type="compositionally biased region" description="Basic and acidic residues" evidence="1">
    <location>
        <begin position="173"/>
        <end position="184"/>
    </location>
</feature>
<feature type="compositionally biased region" description="Polar residues" evidence="1">
    <location>
        <begin position="99"/>
        <end position="110"/>
    </location>
</feature>
<feature type="compositionally biased region" description="Basic and acidic residues" evidence="1">
    <location>
        <begin position="275"/>
        <end position="292"/>
    </location>
</feature>